<reference evidence="4 5" key="1">
    <citation type="journal article" date="2013" name="Genome Announc.">
        <title>Draft Genome Sequence of Catellicoccus marimammalium, a Novel Species Commonly Found in Gull Feces.</title>
        <authorList>
            <person name="Weigand M.R."/>
            <person name="Ryu H."/>
            <person name="Bozcek L."/>
            <person name="Konstantinidis K.T."/>
            <person name="Santo Domingo J.W."/>
        </authorList>
    </citation>
    <scope>NUCLEOTIDE SEQUENCE [LARGE SCALE GENOMIC DNA]</scope>
    <source>
        <strain evidence="4 5">M35/04/3</strain>
    </source>
</reference>
<feature type="region of interest" description="Disordered" evidence="1">
    <location>
        <begin position="1330"/>
        <end position="1355"/>
    </location>
</feature>
<dbReference type="Pfam" id="PF06114">
    <property type="entry name" value="Peptidase_M78"/>
    <property type="match status" value="1"/>
</dbReference>
<dbReference type="RefSeq" id="WP_009490448.1">
    <property type="nucleotide sequence ID" value="NZ_AMYT01000018.1"/>
</dbReference>
<dbReference type="PATRIC" id="fig|1234409.3.peg.803"/>
<feature type="compositionally biased region" description="Polar residues" evidence="1">
    <location>
        <begin position="1345"/>
        <end position="1355"/>
    </location>
</feature>
<dbReference type="OrthoDB" id="9803716at2"/>
<evidence type="ECO:0000259" key="3">
    <source>
        <dbReference type="Pfam" id="PF13154"/>
    </source>
</evidence>
<feature type="domain" description="IrrE N-terminal-like" evidence="2">
    <location>
        <begin position="205"/>
        <end position="269"/>
    </location>
</feature>
<evidence type="ECO:0000313" key="5">
    <source>
        <dbReference type="Proteomes" id="UP000016057"/>
    </source>
</evidence>
<evidence type="ECO:0000313" key="4">
    <source>
        <dbReference type="EMBL" id="EKU27196.1"/>
    </source>
</evidence>
<evidence type="ECO:0000259" key="2">
    <source>
        <dbReference type="Pfam" id="PF06114"/>
    </source>
</evidence>
<dbReference type="Pfam" id="PF13154">
    <property type="entry name" value="DUF3991"/>
    <property type="match status" value="1"/>
</dbReference>
<name>K8ZNM4_9ENTE</name>
<dbReference type="InterPro" id="IPR010359">
    <property type="entry name" value="IrrE_HExxH"/>
</dbReference>
<dbReference type="Pfam" id="PF13155">
    <property type="entry name" value="Toprim_2"/>
    <property type="match status" value="1"/>
</dbReference>
<sequence>MAITQKKKEEIKQRIDELSQVALNKIKSYKKDSNELLKALNFMSDFTINRYTSRNQDLIQSQFSGSMVVASASDWKSKGYLIKKGETSIRILTPKKASALKDPETNELRFYKDWTKEERKAVRNKELKPMEVVVGFYPAPVFDIAQTTVPPEDYPKLFPNAPQLYHFKDTETVKALGNTMVSIANERNIPISIEKVRKVAKGYYAEGHAGDQVIKRIVLNSRYDESEQLTVLIHEVAHSLLHSSKDSIQEAEQLTTPEKELQAEMTAYVVMNAFHLGYEENSIAYMSNWTKNLERIDDKKLRELMNGVASASQMMIERTMQYMNDEDLLIDKTPEEIQELIQDSHLYKGEELEKHYVSTPLEEWEEPKEDKYISLYHYDMILKNYVYDRAKDGQGYSIEIINQAGDSKDVSVSYDLKKGICDINYYDPEKYELVPLRYQKEVIEYLIQEKLLPFETYDDYLRMKDEVSRGIYKYDLDYSFLEDFSDEEKVKFMNLSSKTQIDGQLETPYLTIEFSEDPRIDKHIYTLDEFDELLGNLYEDEEDSIDKAYVRLHTTPNYYEELRFDLGQFPSIDSYLPEKFVEYRETLEDLQEEVKKNPYSVEVYDHYNVKTQFKNRSFDYHIYFDEVTQDLKGYFIRDFDKPRPAKIEACQAALEYLQKSLPSSSQEEKEKLDMILQKTYDNQTKQEIYKEKLDELNLKYHLTRKTQYPNQKFMQKVEYAKSVNILEVAQRAGITLHRDSANQYRDANNRSMVFTVNKNNFYENNGQFGGDPIEFARKVVGIDDFKQAVDWINEGDYSTIDLSKVEQQSHQPYEYDSSKESASFQQAKNYLVNERKIDPNLVDWLHEQGNIVQDQRNNVVFLWKDENNHIVGASEQGTVKMKKSFNGRTHWKSIQRNSTSGYGFNFTNGQPKHLKVFESSIDAMSYATLHGLEKDTMYLSMDGLKENVMMETYKHLIEDKNISVESIVICTDNDEAGQEFASFAERIPAFNFVNKETNEPFKTVVSTDLPTTQKDWNEVLQKDQLPLPVIEIQKEEPVEEVKKEVNEPTQIPPKEQNYKQYEVNSYSVEQQGKMYIRHYEENIGVYDTYEEATTAFYQEKQKIPNNHSLAVETVTFDNLQDYQRQMNGESKIYGEVVAHNGNLVGLLNPPANLTEEMIHELDPDILEAVLPSYSNDEVIENAFELRNEVIQEVPIPLELATQLEERKLMKVCPSYLLLEWEKDGNRVGYSQYDKQTKEWVHHGKEPNTLQLSFGEPKHLRGFKDPNELFCYLEVNGWEQDTQYIVTNDNESVITHYQQQKGIEDTIIYSDRADLKTDNELELEVYPNSFKEQAKKKRKQEQNQQMYRQNNENLER</sequence>
<keyword evidence="5" id="KW-1185">Reference proteome</keyword>
<organism evidence="4 5">
    <name type="scientific">Catellicoccus marimammalium M35/04/3</name>
    <dbReference type="NCBI Taxonomy" id="1234409"/>
    <lineage>
        <taxon>Bacteria</taxon>
        <taxon>Bacillati</taxon>
        <taxon>Bacillota</taxon>
        <taxon>Bacilli</taxon>
        <taxon>Lactobacillales</taxon>
        <taxon>Enterococcaceae</taxon>
        <taxon>Catellicoccus</taxon>
    </lineage>
</organism>
<feature type="domain" description="DUF3991" evidence="3">
    <location>
        <begin position="829"/>
        <end position="909"/>
    </location>
</feature>
<dbReference type="EMBL" id="AMYT01000018">
    <property type="protein sequence ID" value="EKU27196.1"/>
    <property type="molecule type" value="Genomic_DNA"/>
</dbReference>
<dbReference type="Proteomes" id="UP000016057">
    <property type="component" value="Unassembled WGS sequence"/>
</dbReference>
<dbReference type="Gene3D" id="3.40.1360.10">
    <property type="match status" value="1"/>
</dbReference>
<dbReference type="eggNOG" id="COG2856">
    <property type="taxonomic scope" value="Bacteria"/>
</dbReference>
<evidence type="ECO:0000256" key="1">
    <source>
        <dbReference type="SAM" id="MobiDB-lite"/>
    </source>
</evidence>
<gene>
    <name evidence="4" type="ORF">C683_0853</name>
</gene>
<dbReference type="InterPro" id="IPR025054">
    <property type="entry name" value="DUF3991"/>
</dbReference>
<dbReference type="SUPFAM" id="SSF57783">
    <property type="entry name" value="Zinc beta-ribbon"/>
    <property type="match status" value="1"/>
</dbReference>
<dbReference type="STRING" id="1234409.C683_0853"/>
<protein>
    <submittedName>
        <fullName evidence="4">LtrC-like protein</fullName>
    </submittedName>
</protein>
<dbReference type="Gene3D" id="1.10.10.2910">
    <property type="match status" value="1"/>
</dbReference>
<proteinExistence type="predicted"/>
<accession>K8ZNM4</accession>
<dbReference type="eggNOG" id="COG0358">
    <property type="taxonomic scope" value="Bacteria"/>
</dbReference>
<comment type="caution">
    <text evidence="4">The sequence shown here is derived from an EMBL/GenBank/DDBJ whole genome shotgun (WGS) entry which is preliminary data.</text>
</comment>